<dbReference type="RefSeq" id="WP_238208497.1">
    <property type="nucleotide sequence ID" value="NZ_JBHTND010000006.1"/>
</dbReference>
<evidence type="ECO:0000313" key="1">
    <source>
        <dbReference type="EMBL" id="MFD1301152.1"/>
    </source>
</evidence>
<protein>
    <recommendedName>
        <fullName evidence="3">SRPBCC family protein</fullName>
    </recommendedName>
</protein>
<organism evidence="1 2">
    <name type="scientific">Methylobacterium marchantiae</name>
    <dbReference type="NCBI Taxonomy" id="600331"/>
    <lineage>
        <taxon>Bacteria</taxon>
        <taxon>Pseudomonadati</taxon>
        <taxon>Pseudomonadota</taxon>
        <taxon>Alphaproteobacteria</taxon>
        <taxon>Hyphomicrobiales</taxon>
        <taxon>Methylobacteriaceae</taxon>
        <taxon>Methylobacterium</taxon>
    </lineage>
</organism>
<proteinExistence type="predicted"/>
<dbReference type="EMBL" id="JBHTND010000006">
    <property type="protein sequence ID" value="MFD1301152.1"/>
    <property type="molecule type" value="Genomic_DNA"/>
</dbReference>
<comment type="caution">
    <text evidence="1">The sequence shown here is derived from an EMBL/GenBank/DDBJ whole genome shotgun (WGS) entry which is preliminary data.</text>
</comment>
<accession>A0ABW3WVF1</accession>
<gene>
    <name evidence="1" type="ORF">ACFQ4G_06080</name>
</gene>
<keyword evidence="2" id="KW-1185">Reference proteome</keyword>
<reference evidence="2" key="1">
    <citation type="journal article" date="2019" name="Int. J. Syst. Evol. Microbiol.">
        <title>The Global Catalogue of Microorganisms (GCM) 10K type strain sequencing project: providing services to taxonomists for standard genome sequencing and annotation.</title>
        <authorList>
            <consortium name="The Broad Institute Genomics Platform"/>
            <consortium name="The Broad Institute Genome Sequencing Center for Infectious Disease"/>
            <person name="Wu L."/>
            <person name="Ma J."/>
        </authorList>
    </citation>
    <scope>NUCLEOTIDE SEQUENCE [LARGE SCALE GENOMIC DNA]</scope>
    <source>
        <strain evidence="2">CCUG 56108</strain>
    </source>
</reference>
<evidence type="ECO:0000313" key="2">
    <source>
        <dbReference type="Proteomes" id="UP001597176"/>
    </source>
</evidence>
<sequence length="169" mass="18916">MLRRRIAPADIAGTIKIVRTLAVANNTIGLVLKHPDLFASRSDSFQCPLVSIHLAAVRGDRGALTLGRYDGAIEERCPLWMTAVSQQRFSAATDGMTASEQELDGTGLALSFDWAPIRSRSGQEQTELVLRIRYRLEPFWLDEMAHALRDLAENTMHRIVDRTRLNQDA</sequence>
<evidence type="ECO:0008006" key="3">
    <source>
        <dbReference type="Google" id="ProtNLM"/>
    </source>
</evidence>
<name>A0ABW3WVF1_9HYPH</name>
<dbReference type="Proteomes" id="UP001597176">
    <property type="component" value="Unassembled WGS sequence"/>
</dbReference>